<feature type="region of interest" description="Disordered" evidence="6">
    <location>
        <begin position="534"/>
        <end position="554"/>
    </location>
</feature>
<feature type="transmembrane region" description="Helical" evidence="7">
    <location>
        <begin position="247"/>
        <end position="265"/>
    </location>
</feature>
<keyword evidence="3 7" id="KW-0812">Transmembrane</keyword>
<feature type="transmembrane region" description="Helical" evidence="7">
    <location>
        <begin position="285"/>
        <end position="304"/>
    </location>
</feature>
<proteinExistence type="predicted"/>
<dbReference type="InterPro" id="IPR038078">
    <property type="entry name" value="PhoU-like_sf"/>
</dbReference>
<dbReference type="InterPro" id="IPR003841">
    <property type="entry name" value="Na/Pi_transpt"/>
</dbReference>
<dbReference type="RefSeq" id="WP_124080816.1">
    <property type="nucleotide sequence ID" value="NZ_UWPJ01000026.1"/>
</dbReference>
<evidence type="ECO:0000256" key="3">
    <source>
        <dbReference type="ARBA" id="ARBA00022692"/>
    </source>
</evidence>
<dbReference type="GO" id="GO:0044341">
    <property type="term" value="P:sodium-dependent phosphate transport"/>
    <property type="evidence" value="ECO:0007669"/>
    <property type="project" value="InterPro"/>
</dbReference>
<dbReference type="Proteomes" id="UP000277294">
    <property type="component" value="Unassembled WGS sequence"/>
</dbReference>
<dbReference type="GO" id="GO:0005436">
    <property type="term" value="F:sodium:phosphate symporter activity"/>
    <property type="evidence" value="ECO:0007669"/>
    <property type="project" value="InterPro"/>
</dbReference>
<dbReference type="Pfam" id="PF01895">
    <property type="entry name" value="PhoU"/>
    <property type="match status" value="1"/>
</dbReference>
<feature type="transmembrane region" description="Helical" evidence="7">
    <location>
        <begin position="36"/>
        <end position="61"/>
    </location>
</feature>
<evidence type="ECO:0000313" key="9">
    <source>
        <dbReference type="EMBL" id="VCU71342.1"/>
    </source>
</evidence>
<dbReference type="InterPro" id="IPR004633">
    <property type="entry name" value="NaPi_cotrn-rel/YqeW-like"/>
</dbReference>
<feature type="transmembrane region" description="Helical" evidence="7">
    <location>
        <begin position="205"/>
        <end position="226"/>
    </location>
</feature>
<dbReference type="OrthoDB" id="5778511at2"/>
<keyword evidence="2" id="KW-1003">Cell membrane</keyword>
<dbReference type="PANTHER" id="PTHR10010">
    <property type="entry name" value="SOLUTE CARRIER FAMILY 34 SODIUM PHOSPHATE , MEMBER 2-RELATED"/>
    <property type="match status" value="1"/>
</dbReference>
<dbReference type="Pfam" id="PF02690">
    <property type="entry name" value="Na_Pi_cotrans"/>
    <property type="match status" value="2"/>
</dbReference>
<evidence type="ECO:0000313" key="10">
    <source>
        <dbReference type="Proteomes" id="UP000277294"/>
    </source>
</evidence>
<accession>A0A3P4B5L7</accession>
<keyword evidence="4 7" id="KW-1133">Transmembrane helix</keyword>
<organism evidence="9 10">
    <name type="scientific">Pigmentiphaga humi</name>
    <dbReference type="NCBI Taxonomy" id="2478468"/>
    <lineage>
        <taxon>Bacteria</taxon>
        <taxon>Pseudomonadati</taxon>
        <taxon>Pseudomonadota</taxon>
        <taxon>Betaproteobacteria</taxon>
        <taxon>Burkholderiales</taxon>
        <taxon>Alcaligenaceae</taxon>
        <taxon>Pigmentiphaga</taxon>
    </lineage>
</organism>
<evidence type="ECO:0000256" key="2">
    <source>
        <dbReference type="ARBA" id="ARBA00022475"/>
    </source>
</evidence>
<reference evidence="9 10" key="1">
    <citation type="submission" date="2018-10" db="EMBL/GenBank/DDBJ databases">
        <authorList>
            <person name="Criscuolo A."/>
        </authorList>
    </citation>
    <scope>NUCLEOTIDE SEQUENCE [LARGE SCALE GENOMIC DNA]</scope>
    <source>
        <strain evidence="9">DnA1</strain>
    </source>
</reference>
<feature type="transmembrane region" description="Helical" evidence="7">
    <location>
        <begin position="102"/>
        <end position="122"/>
    </location>
</feature>
<feature type="domain" description="PhoU" evidence="8">
    <location>
        <begin position="343"/>
        <end position="421"/>
    </location>
</feature>
<feature type="compositionally biased region" description="Acidic residues" evidence="6">
    <location>
        <begin position="545"/>
        <end position="554"/>
    </location>
</feature>
<evidence type="ECO:0000256" key="7">
    <source>
        <dbReference type="SAM" id="Phobius"/>
    </source>
</evidence>
<protein>
    <submittedName>
        <fullName evidence="9">Na+/Pi-cotransporter</fullName>
    </submittedName>
</protein>
<dbReference type="InterPro" id="IPR026022">
    <property type="entry name" value="PhoU_dom"/>
</dbReference>
<sequence>MNGYLTLLDIAGYVALLLWGVHMVQTGIQRAFGPRLRTILGVALGNRVYAFFAGLGVTAILQSSTATGLIVAGFAASGLVGLVPALGAMLGANVGTTLIVQILSFDIVRIAPVLVLVGVLMFRRGNATHVRDLGRVFIGLGLLLLGLHLLMSELQPYRDLPALKTALAALSGQPGLAIILSALLAWAAHSSVAVVVLTMSFSAQGLLPLDVAFALVLGANLGTAVNPLLEGSAKNDPQARRLPLGNLLTRAVGVVIGLALLRHVHPWMGELAGDNARAVANFHTIFNLVLAAVFLPLLTPYAALLRRWLPARPSADAGHPLYLDSAARSLPVVALGNAAREALRMADTLQAMLHHSRQALAKADRKRIAEARRLDDVLDRLNSAIKTYVASLEQDDMTAEDGQRADEILAFITNLEHAGDVIDKNLLNDIGKLNKRGLTFSPEGKRELDDMHGRLEVNLRLAASLFVTTDERAARLLAAEKETFRNLESRATQAHFERLRSGRVDTAETSALHLDVLRDLRRINSHLVASAAYPTRTGGAARPVEEDDEAEGRE</sequence>
<evidence type="ECO:0000259" key="8">
    <source>
        <dbReference type="Pfam" id="PF01895"/>
    </source>
</evidence>
<dbReference type="NCBIfam" id="NF037997">
    <property type="entry name" value="Na_Pi_symport"/>
    <property type="match status" value="1"/>
</dbReference>
<dbReference type="GO" id="GO:0005886">
    <property type="term" value="C:plasma membrane"/>
    <property type="evidence" value="ECO:0007669"/>
    <property type="project" value="UniProtKB-SubCell"/>
</dbReference>
<gene>
    <name evidence="9" type="ORF">PIGHUM_03423</name>
</gene>
<dbReference type="AlphaFoldDB" id="A0A3P4B5L7"/>
<dbReference type="NCBIfam" id="TIGR00704">
    <property type="entry name" value="NaPi_cotrn_rel"/>
    <property type="match status" value="1"/>
</dbReference>
<name>A0A3P4B5L7_9BURK</name>
<dbReference type="PANTHER" id="PTHR10010:SF46">
    <property type="entry name" value="SODIUM-DEPENDENT PHOSPHATE TRANSPORT PROTEIN 2B"/>
    <property type="match status" value="1"/>
</dbReference>
<feature type="transmembrane region" description="Helical" evidence="7">
    <location>
        <begin position="175"/>
        <end position="199"/>
    </location>
</feature>
<dbReference type="SUPFAM" id="SSF109755">
    <property type="entry name" value="PhoU-like"/>
    <property type="match status" value="1"/>
</dbReference>
<evidence type="ECO:0000256" key="5">
    <source>
        <dbReference type="ARBA" id="ARBA00023136"/>
    </source>
</evidence>
<evidence type="ECO:0000256" key="6">
    <source>
        <dbReference type="SAM" id="MobiDB-lite"/>
    </source>
</evidence>
<feature type="transmembrane region" description="Helical" evidence="7">
    <location>
        <begin position="67"/>
        <end position="90"/>
    </location>
</feature>
<evidence type="ECO:0000256" key="4">
    <source>
        <dbReference type="ARBA" id="ARBA00022989"/>
    </source>
</evidence>
<dbReference type="Gene3D" id="1.20.58.220">
    <property type="entry name" value="Phosphate transport system protein phou homolog 2, domain 2"/>
    <property type="match status" value="1"/>
</dbReference>
<evidence type="ECO:0000256" key="1">
    <source>
        <dbReference type="ARBA" id="ARBA00004651"/>
    </source>
</evidence>
<dbReference type="EMBL" id="UWPJ01000026">
    <property type="protein sequence ID" value="VCU71342.1"/>
    <property type="molecule type" value="Genomic_DNA"/>
</dbReference>
<comment type="subcellular location">
    <subcellularLocation>
        <location evidence="1">Cell membrane</location>
        <topology evidence="1">Multi-pass membrane protein</topology>
    </subcellularLocation>
</comment>
<feature type="transmembrane region" description="Helical" evidence="7">
    <location>
        <begin position="6"/>
        <end position="24"/>
    </location>
</feature>
<keyword evidence="10" id="KW-1185">Reference proteome</keyword>
<keyword evidence="5 7" id="KW-0472">Membrane</keyword>
<feature type="transmembrane region" description="Helical" evidence="7">
    <location>
        <begin position="134"/>
        <end position="154"/>
    </location>
</feature>